<organism evidence="14 15">
    <name type="scientific">Alginatibacterium sediminis</name>
    <dbReference type="NCBI Taxonomy" id="2164068"/>
    <lineage>
        <taxon>Bacteria</taxon>
        <taxon>Pseudomonadati</taxon>
        <taxon>Pseudomonadota</taxon>
        <taxon>Gammaproteobacteria</taxon>
        <taxon>Alteromonadales</taxon>
        <taxon>Alteromonadaceae</taxon>
        <taxon>Alginatibacterium</taxon>
    </lineage>
</organism>
<dbReference type="PROSITE" id="PS50928">
    <property type="entry name" value="ABC_TM1"/>
    <property type="match status" value="1"/>
</dbReference>
<dbReference type="PANTHER" id="PTHR30183:SF8">
    <property type="entry name" value="MOLYBDENUM TRANSPORT SYSTEM PERMEASE"/>
    <property type="match status" value="1"/>
</dbReference>
<dbReference type="NCBIfam" id="TIGR02141">
    <property type="entry name" value="modB_ABC"/>
    <property type="match status" value="1"/>
</dbReference>
<keyword evidence="5" id="KW-1003">Cell membrane</keyword>
<feature type="transmembrane region" description="Helical" evidence="11">
    <location>
        <begin position="144"/>
        <end position="169"/>
    </location>
</feature>
<evidence type="ECO:0000256" key="3">
    <source>
        <dbReference type="ARBA" id="ARBA00007069"/>
    </source>
</evidence>
<keyword evidence="10 11" id="KW-0472">Membrane</keyword>
<feature type="transmembrane region" description="Helical" evidence="11">
    <location>
        <begin position="189"/>
        <end position="213"/>
    </location>
</feature>
<evidence type="ECO:0000256" key="8">
    <source>
        <dbReference type="ARBA" id="ARBA00022692"/>
    </source>
</evidence>
<accession>A0A420EB25</accession>
<dbReference type="Proteomes" id="UP000286482">
    <property type="component" value="Unassembled WGS sequence"/>
</dbReference>
<evidence type="ECO:0000256" key="2">
    <source>
        <dbReference type="ARBA" id="ARBA00004429"/>
    </source>
</evidence>
<protein>
    <recommendedName>
        <fullName evidence="12">Molybdenum transport system permease</fullName>
    </recommendedName>
</protein>
<keyword evidence="9 11" id="KW-1133">Transmembrane helix</keyword>
<evidence type="ECO:0000256" key="10">
    <source>
        <dbReference type="ARBA" id="ARBA00023136"/>
    </source>
</evidence>
<evidence type="ECO:0000313" key="15">
    <source>
        <dbReference type="Proteomes" id="UP000286482"/>
    </source>
</evidence>
<feature type="domain" description="ABC transmembrane type-1" evidence="13">
    <location>
        <begin position="6"/>
        <end position="212"/>
    </location>
</feature>
<comment type="subcellular location">
    <subcellularLocation>
        <location evidence="2 12">Cell inner membrane</location>
        <topology evidence="2 12">Multi-pass membrane protein</topology>
    </subcellularLocation>
    <subcellularLocation>
        <location evidence="11">Cell membrane</location>
        <topology evidence="11">Multi-pass membrane protein</topology>
    </subcellularLocation>
</comment>
<evidence type="ECO:0000259" key="13">
    <source>
        <dbReference type="PROSITE" id="PS50928"/>
    </source>
</evidence>
<evidence type="ECO:0000313" key="14">
    <source>
        <dbReference type="EMBL" id="RKF17853.1"/>
    </source>
</evidence>
<comment type="caution">
    <text evidence="14">The sequence shown here is derived from an EMBL/GenBank/DDBJ whole genome shotgun (WGS) entry which is preliminary data.</text>
</comment>
<keyword evidence="7 12" id="KW-0997">Cell inner membrane</keyword>
<dbReference type="Pfam" id="PF00528">
    <property type="entry name" value="BPD_transp_1"/>
    <property type="match status" value="1"/>
</dbReference>
<name>A0A420EB25_9ALTE</name>
<evidence type="ECO:0000256" key="9">
    <source>
        <dbReference type="ARBA" id="ARBA00022989"/>
    </source>
</evidence>
<dbReference type="SUPFAM" id="SSF161098">
    <property type="entry name" value="MetI-like"/>
    <property type="match status" value="1"/>
</dbReference>
<reference evidence="14 15" key="1">
    <citation type="submission" date="2018-09" db="EMBL/GenBank/DDBJ databases">
        <authorList>
            <person name="Wang Z."/>
        </authorList>
    </citation>
    <scope>NUCLEOTIDE SEQUENCE [LARGE SCALE GENOMIC DNA]</scope>
    <source>
        <strain evidence="14 15">ALS 81</strain>
    </source>
</reference>
<gene>
    <name evidence="14" type="primary">modB</name>
    <name evidence="14" type="ORF">DBZ36_11390</name>
</gene>
<dbReference type="GO" id="GO:0005886">
    <property type="term" value="C:plasma membrane"/>
    <property type="evidence" value="ECO:0007669"/>
    <property type="project" value="UniProtKB-SubCell"/>
</dbReference>
<feature type="transmembrane region" description="Helical" evidence="11">
    <location>
        <begin position="83"/>
        <end position="103"/>
    </location>
</feature>
<feature type="transmembrane region" description="Helical" evidence="11">
    <location>
        <begin position="12"/>
        <end position="32"/>
    </location>
</feature>
<keyword evidence="8 11" id="KW-0812">Transmembrane</keyword>
<feature type="transmembrane region" description="Helical" evidence="11">
    <location>
        <begin position="44"/>
        <end position="63"/>
    </location>
</feature>
<keyword evidence="4 11" id="KW-0813">Transport</keyword>
<dbReference type="FunFam" id="1.10.3720.10:FF:000054">
    <property type="entry name" value="Molybdenum transport system permease"/>
    <property type="match status" value="1"/>
</dbReference>
<proteinExistence type="inferred from homology"/>
<dbReference type="Gene3D" id="1.10.3720.10">
    <property type="entry name" value="MetI-like"/>
    <property type="match status" value="1"/>
</dbReference>
<dbReference type="InterPro" id="IPR000515">
    <property type="entry name" value="MetI-like"/>
</dbReference>
<evidence type="ECO:0000256" key="6">
    <source>
        <dbReference type="ARBA" id="ARBA00022505"/>
    </source>
</evidence>
<keyword evidence="6 12" id="KW-0500">Molybdenum</keyword>
<evidence type="ECO:0000256" key="12">
    <source>
        <dbReference type="RuleBase" id="RU365097"/>
    </source>
</evidence>
<dbReference type="InterPro" id="IPR011867">
    <property type="entry name" value="ModB_ABC"/>
</dbReference>
<dbReference type="GO" id="GO:0015098">
    <property type="term" value="F:molybdate ion transmembrane transporter activity"/>
    <property type="evidence" value="ECO:0007669"/>
    <property type="project" value="UniProtKB-UniRule"/>
</dbReference>
<dbReference type="OrthoDB" id="9795403at2"/>
<dbReference type="EMBL" id="RAQO01000006">
    <property type="protein sequence ID" value="RKF17853.1"/>
    <property type="molecule type" value="Genomic_DNA"/>
</dbReference>
<comment type="similarity">
    <text evidence="3 12">Belongs to the binding-protein-dependent transport system permease family. CysTW subfamily.</text>
</comment>
<evidence type="ECO:0000256" key="5">
    <source>
        <dbReference type="ARBA" id="ARBA00022475"/>
    </source>
</evidence>
<keyword evidence="15" id="KW-1185">Reference proteome</keyword>
<sequence>MDLSSVAVSLKLASVVTLILMLVCTPLAWWLSQTRSKFKPWISALLAMPLVLPPTVLGFYLLLLMSPQSFFGQFYQSIGLGTLPFSFTGIVIACTIHSLPFVVQPLQSGFEAIGREPLEAAATLRAGPIDRFFKVILPLAKPSLLGAAILGFCHTLGEFGVVLMIGGNIQGSTRVMSVDIYNHVEALDYASAHVLAGGLVAFSFFALLLIYGLNQRSRLLP</sequence>
<dbReference type="PANTHER" id="PTHR30183">
    <property type="entry name" value="MOLYBDENUM TRANSPORT SYSTEM PERMEASE PROTEIN MODB"/>
    <property type="match status" value="1"/>
</dbReference>
<evidence type="ECO:0000256" key="7">
    <source>
        <dbReference type="ARBA" id="ARBA00022519"/>
    </source>
</evidence>
<evidence type="ECO:0000256" key="11">
    <source>
        <dbReference type="RuleBase" id="RU363032"/>
    </source>
</evidence>
<comment type="function">
    <text evidence="1 12">Part of the binding-protein-dependent transport system for molybdenum; probably responsible for the translocation of the substrate across the membrane.</text>
</comment>
<dbReference type="InterPro" id="IPR035906">
    <property type="entry name" value="MetI-like_sf"/>
</dbReference>
<evidence type="ECO:0000256" key="4">
    <source>
        <dbReference type="ARBA" id="ARBA00022448"/>
    </source>
</evidence>
<evidence type="ECO:0000256" key="1">
    <source>
        <dbReference type="ARBA" id="ARBA00002949"/>
    </source>
</evidence>
<dbReference type="AlphaFoldDB" id="A0A420EB25"/>
<dbReference type="CDD" id="cd06261">
    <property type="entry name" value="TM_PBP2"/>
    <property type="match status" value="1"/>
</dbReference>
<dbReference type="RefSeq" id="WP_120355080.1">
    <property type="nucleotide sequence ID" value="NZ_RAQO01000006.1"/>
</dbReference>